<keyword evidence="3" id="KW-1185">Reference proteome</keyword>
<name>A0AAX4KRH6_9TREE</name>
<dbReference type="Proteomes" id="UP001358614">
    <property type="component" value="Chromosome 1"/>
</dbReference>
<proteinExistence type="predicted"/>
<accession>A0AAX4KRH6</accession>
<organism evidence="2 3">
    <name type="scientific">Kwoniella europaea PYCC6329</name>
    <dbReference type="NCBI Taxonomy" id="1423913"/>
    <lineage>
        <taxon>Eukaryota</taxon>
        <taxon>Fungi</taxon>
        <taxon>Dikarya</taxon>
        <taxon>Basidiomycota</taxon>
        <taxon>Agaricomycotina</taxon>
        <taxon>Tremellomycetes</taxon>
        <taxon>Tremellales</taxon>
        <taxon>Cryptococcaceae</taxon>
        <taxon>Kwoniella</taxon>
    </lineage>
</organism>
<protein>
    <submittedName>
        <fullName evidence="2">Uncharacterized protein</fullName>
    </submittedName>
</protein>
<sequence length="255" mass="28220">MQADRPGIVTPTSWGNVDLISEIFKPTPSDGSGPTEGSVILYCPKSNNGTNHSETFSVVRTDGWRGLVSAVTEGLDKSMESAYTRLKHDKPWYDTVQSEDIAKQVDLELISIFQNSLIQYPYSSLENGRISVQKGWPIRAIYPLDERLSKKLREYEDYGYVFLDENEIKTFRSIMDELPSIPGRPIKSSDTHGSEVTVSSATEIPDPSNCERSVGEDMVITNDDDDEDSVSQLNICVSDQEVAGAGTQRTAALLT</sequence>
<dbReference type="EMBL" id="CP144089">
    <property type="protein sequence ID" value="WWD08160.1"/>
    <property type="molecule type" value="Genomic_DNA"/>
</dbReference>
<gene>
    <name evidence="2" type="ORF">V865_006271</name>
</gene>
<dbReference type="GeneID" id="91105072"/>
<dbReference type="KEGG" id="ker:91105072"/>
<evidence type="ECO:0000256" key="1">
    <source>
        <dbReference type="SAM" id="MobiDB-lite"/>
    </source>
</evidence>
<reference evidence="2 3" key="1">
    <citation type="submission" date="2024-01" db="EMBL/GenBank/DDBJ databases">
        <title>Comparative genomics of Cryptococcus and Kwoniella reveals pathogenesis evolution and contrasting modes of karyotype evolution via chromosome fusion or intercentromeric recombination.</title>
        <authorList>
            <person name="Coelho M.A."/>
            <person name="David-Palma M."/>
            <person name="Shea T."/>
            <person name="Bowers K."/>
            <person name="McGinley-Smith S."/>
            <person name="Mohammad A.W."/>
            <person name="Gnirke A."/>
            <person name="Yurkov A.M."/>
            <person name="Nowrousian M."/>
            <person name="Sun S."/>
            <person name="Cuomo C.A."/>
            <person name="Heitman J."/>
        </authorList>
    </citation>
    <scope>NUCLEOTIDE SEQUENCE [LARGE SCALE GENOMIC DNA]</scope>
    <source>
        <strain evidence="2 3">PYCC6329</strain>
    </source>
</reference>
<feature type="region of interest" description="Disordered" evidence="1">
    <location>
        <begin position="182"/>
        <end position="213"/>
    </location>
</feature>
<evidence type="ECO:0000313" key="2">
    <source>
        <dbReference type="EMBL" id="WWD08160.1"/>
    </source>
</evidence>
<dbReference type="RefSeq" id="XP_066086127.1">
    <property type="nucleotide sequence ID" value="XM_066230030.1"/>
</dbReference>
<evidence type="ECO:0000313" key="3">
    <source>
        <dbReference type="Proteomes" id="UP001358614"/>
    </source>
</evidence>
<dbReference type="AlphaFoldDB" id="A0AAX4KRH6"/>